<evidence type="ECO:0000313" key="1">
    <source>
        <dbReference type="EMBL" id="GME73398.1"/>
    </source>
</evidence>
<dbReference type="EMBL" id="BSXS01000668">
    <property type="protein sequence ID" value="GME73398.1"/>
    <property type="molecule type" value="Genomic_DNA"/>
</dbReference>
<dbReference type="Proteomes" id="UP001165064">
    <property type="component" value="Unassembled WGS sequence"/>
</dbReference>
<accession>A0ACB5SV22</accession>
<gene>
    <name evidence="1" type="ORF">Amon02_000138500</name>
</gene>
<proteinExistence type="predicted"/>
<sequence length="161" mass="17548">MTYSSTMVTQSTTLPESKDPAIPDSIFHTLKEKAIKARNLSYSPYSKFRVGCTILTDSDEFIVGANVENASYGGAICAERTAIVKAVTDGHSVFKAIAISTDLESCASPCGICRQVIREFSDKELKMPIYMFNADGSKFVRMTVGELLPLSFGPDDLKSLE</sequence>
<reference evidence="1" key="1">
    <citation type="submission" date="2023-04" db="EMBL/GenBank/DDBJ databases">
        <title>Ambrosiozyma monospora NBRC 10751.</title>
        <authorList>
            <person name="Ichikawa N."/>
            <person name="Sato H."/>
            <person name="Tonouchi N."/>
        </authorList>
    </citation>
    <scope>NUCLEOTIDE SEQUENCE</scope>
    <source>
        <strain evidence="1">NBRC 10751</strain>
    </source>
</reference>
<evidence type="ECO:0000313" key="2">
    <source>
        <dbReference type="Proteomes" id="UP001165064"/>
    </source>
</evidence>
<organism evidence="1 2">
    <name type="scientific">Ambrosiozyma monospora</name>
    <name type="common">Yeast</name>
    <name type="synonym">Endomycopsis monosporus</name>
    <dbReference type="NCBI Taxonomy" id="43982"/>
    <lineage>
        <taxon>Eukaryota</taxon>
        <taxon>Fungi</taxon>
        <taxon>Dikarya</taxon>
        <taxon>Ascomycota</taxon>
        <taxon>Saccharomycotina</taxon>
        <taxon>Pichiomycetes</taxon>
        <taxon>Pichiales</taxon>
        <taxon>Pichiaceae</taxon>
        <taxon>Ambrosiozyma</taxon>
    </lineage>
</organism>
<keyword evidence="2" id="KW-1185">Reference proteome</keyword>
<protein>
    <submittedName>
        <fullName evidence="1">Unnamed protein product</fullName>
    </submittedName>
</protein>
<comment type="caution">
    <text evidence="1">The sequence shown here is derived from an EMBL/GenBank/DDBJ whole genome shotgun (WGS) entry which is preliminary data.</text>
</comment>
<name>A0ACB5SV22_AMBMO</name>